<sequence length="219" mass="25472">MHLKMVSINENVQKELRNAVQITGDPNVLNLVLMWDTFLEDRFAKIDEWAKAWTKNSIGLAQKEVKSALVKYEKMFRERENAEEQAQKVAKTGKGSKGNGKATASYAEEQKKKRKTLSTKLAQQGKEMRAHREELRTLKATQKASTRKWKKPQREAHQVKINVKKEDIEDAERAYGVTQRAIHELYSYSVKMIITNLKKDQERLLNFERKVSTLKMPRL</sequence>
<evidence type="ECO:0000313" key="2">
    <source>
        <dbReference type="EMBL" id="KAL1597343.1"/>
    </source>
</evidence>
<evidence type="ECO:0000256" key="1">
    <source>
        <dbReference type="SAM" id="MobiDB-lite"/>
    </source>
</evidence>
<organism evidence="2 3">
    <name type="scientific">Paraconiothyrium brasiliense</name>
    <dbReference type="NCBI Taxonomy" id="300254"/>
    <lineage>
        <taxon>Eukaryota</taxon>
        <taxon>Fungi</taxon>
        <taxon>Dikarya</taxon>
        <taxon>Ascomycota</taxon>
        <taxon>Pezizomycotina</taxon>
        <taxon>Dothideomycetes</taxon>
        <taxon>Pleosporomycetidae</taxon>
        <taxon>Pleosporales</taxon>
        <taxon>Massarineae</taxon>
        <taxon>Didymosphaeriaceae</taxon>
        <taxon>Paraconiothyrium</taxon>
    </lineage>
</organism>
<comment type="caution">
    <text evidence="2">The sequence shown here is derived from an EMBL/GenBank/DDBJ whole genome shotgun (WGS) entry which is preliminary data.</text>
</comment>
<proteinExistence type="predicted"/>
<accession>A0ABR3QZC2</accession>
<dbReference type="Proteomes" id="UP001521785">
    <property type="component" value="Unassembled WGS sequence"/>
</dbReference>
<reference evidence="2 3" key="1">
    <citation type="submission" date="2024-02" db="EMBL/GenBank/DDBJ databases">
        <title>De novo assembly and annotation of 12 fungi associated with fruit tree decline syndrome in Ontario, Canada.</title>
        <authorList>
            <person name="Sulman M."/>
            <person name="Ellouze W."/>
            <person name="Ilyukhin E."/>
        </authorList>
    </citation>
    <scope>NUCLEOTIDE SEQUENCE [LARGE SCALE GENOMIC DNA]</scope>
    <source>
        <strain evidence="2 3">M42-189</strain>
    </source>
</reference>
<feature type="region of interest" description="Disordered" evidence="1">
    <location>
        <begin position="83"/>
        <end position="132"/>
    </location>
</feature>
<name>A0ABR3QZC2_9PLEO</name>
<keyword evidence="3" id="KW-1185">Reference proteome</keyword>
<gene>
    <name evidence="2" type="ORF">SLS60_008927</name>
</gene>
<protein>
    <submittedName>
        <fullName evidence="2">Uncharacterized protein</fullName>
    </submittedName>
</protein>
<evidence type="ECO:0000313" key="3">
    <source>
        <dbReference type="Proteomes" id="UP001521785"/>
    </source>
</evidence>
<dbReference type="EMBL" id="JAKJXO020000013">
    <property type="protein sequence ID" value="KAL1597343.1"/>
    <property type="molecule type" value="Genomic_DNA"/>
</dbReference>